<evidence type="ECO:0000256" key="1">
    <source>
        <dbReference type="SAM" id="MobiDB-lite"/>
    </source>
</evidence>
<sequence length="124" mass="13286">MSTCLTSRLAATPMRVSRRPLPVRANLTTDVPPNVKEARDWIAAWKASQGHTPAASVIAPANGSENLAASNGTQAQPPEMAAAAHPPQEPVLAADGSLTFSKDLLDSFSYEDMISRMRQKVDMQ</sequence>
<evidence type="ECO:0000313" key="3">
    <source>
        <dbReference type="Proteomes" id="UP001054857"/>
    </source>
</evidence>
<dbReference type="EMBL" id="BMAR01000051">
    <property type="protein sequence ID" value="GFR51538.1"/>
    <property type="molecule type" value="Genomic_DNA"/>
</dbReference>
<name>A0AAD3E133_9CHLO</name>
<reference evidence="2 3" key="1">
    <citation type="journal article" date="2021" name="Sci. Rep.">
        <title>Genome sequencing of the multicellular alga Astrephomene provides insights into convergent evolution of germ-soma differentiation.</title>
        <authorList>
            <person name="Yamashita S."/>
            <person name="Yamamoto K."/>
            <person name="Matsuzaki R."/>
            <person name="Suzuki S."/>
            <person name="Yamaguchi H."/>
            <person name="Hirooka S."/>
            <person name="Minakuchi Y."/>
            <person name="Miyagishima S."/>
            <person name="Kawachi M."/>
            <person name="Toyoda A."/>
            <person name="Nozaki H."/>
        </authorList>
    </citation>
    <scope>NUCLEOTIDE SEQUENCE [LARGE SCALE GENOMIC DNA]</scope>
    <source>
        <strain evidence="2 3">NIES-4017</strain>
    </source>
</reference>
<dbReference type="AlphaFoldDB" id="A0AAD3E133"/>
<gene>
    <name evidence="2" type="ORF">Agub_g13956</name>
</gene>
<evidence type="ECO:0000313" key="2">
    <source>
        <dbReference type="EMBL" id="GFR51538.1"/>
    </source>
</evidence>
<feature type="region of interest" description="Disordered" evidence="1">
    <location>
        <begin position="63"/>
        <end position="86"/>
    </location>
</feature>
<dbReference type="Proteomes" id="UP001054857">
    <property type="component" value="Unassembled WGS sequence"/>
</dbReference>
<protein>
    <submittedName>
        <fullName evidence="2">Uncharacterized protein</fullName>
    </submittedName>
</protein>
<comment type="caution">
    <text evidence="2">The sequence shown here is derived from an EMBL/GenBank/DDBJ whole genome shotgun (WGS) entry which is preliminary data.</text>
</comment>
<keyword evidence="3" id="KW-1185">Reference proteome</keyword>
<organism evidence="2 3">
    <name type="scientific">Astrephomene gubernaculifera</name>
    <dbReference type="NCBI Taxonomy" id="47775"/>
    <lineage>
        <taxon>Eukaryota</taxon>
        <taxon>Viridiplantae</taxon>
        <taxon>Chlorophyta</taxon>
        <taxon>core chlorophytes</taxon>
        <taxon>Chlorophyceae</taxon>
        <taxon>CS clade</taxon>
        <taxon>Chlamydomonadales</taxon>
        <taxon>Astrephomenaceae</taxon>
        <taxon>Astrephomene</taxon>
    </lineage>
</organism>
<proteinExistence type="predicted"/>
<feature type="compositionally biased region" description="Polar residues" evidence="1">
    <location>
        <begin position="63"/>
        <end position="76"/>
    </location>
</feature>
<accession>A0AAD3E133</accession>